<feature type="region of interest" description="Disordered" evidence="1">
    <location>
        <begin position="141"/>
        <end position="175"/>
    </location>
</feature>
<dbReference type="AlphaFoldDB" id="A0A9P1I1X0"/>
<gene>
    <name evidence="2" type="ORF">CAMP_LOCUS786</name>
</gene>
<reference evidence="2" key="1">
    <citation type="submission" date="2022-11" db="EMBL/GenBank/DDBJ databases">
        <authorList>
            <person name="Kikuchi T."/>
        </authorList>
    </citation>
    <scope>NUCLEOTIDE SEQUENCE</scope>
    <source>
        <strain evidence="2">PS1010</strain>
    </source>
</reference>
<protein>
    <submittedName>
        <fullName evidence="2">Uncharacterized protein</fullName>
    </submittedName>
</protein>
<dbReference type="EMBL" id="CANHGI010000001">
    <property type="protein sequence ID" value="CAI5438149.1"/>
    <property type="molecule type" value="Genomic_DNA"/>
</dbReference>
<comment type="caution">
    <text evidence="2">The sequence shown here is derived from an EMBL/GenBank/DDBJ whole genome shotgun (WGS) entry which is preliminary data.</text>
</comment>
<accession>A0A9P1I1X0</accession>
<feature type="region of interest" description="Disordered" evidence="1">
    <location>
        <begin position="1"/>
        <end position="39"/>
    </location>
</feature>
<organism evidence="2 3">
    <name type="scientific">Caenorhabditis angaria</name>
    <dbReference type="NCBI Taxonomy" id="860376"/>
    <lineage>
        <taxon>Eukaryota</taxon>
        <taxon>Metazoa</taxon>
        <taxon>Ecdysozoa</taxon>
        <taxon>Nematoda</taxon>
        <taxon>Chromadorea</taxon>
        <taxon>Rhabditida</taxon>
        <taxon>Rhabditina</taxon>
        <taxon>Rhabditomorpha</taxon>
        <taxon>Rhabditoidea</taxon>
        <taxon>Rhabditidae</taxon>
        <taxon>Peloderinae</taxon>
        <taxon>Caenorhabditis</taxon>
    </lineage>
</organism>
<name>A0A9P1I1X0_9PELO</name>
<feature type="compositionally biased region" description="Low complexity" evidence="1">
    <location>
        <begin position="29"/>
        <end position="39"/>
    </location>
</feature>
<proteinExistence type="predicted"/>
<evidence type="ECO:0000313" key="3">
    <source>
        <dbReference type="Proteomes" id="UP001152747"/>
    </source>
</evidence>
<dbReference type="OrthoDB" id="5860601at2759"/>
<feature type="compositionally biased region" description="Polar residues" evidence="1">
    <location>
        <begin position="160"/>
        <end position="175"/>
    </location>
</feature>
<evidence type="ECO:0000256" key="1">
    <source>
        <dbReference type="SAM" id="MobiDB-lite"/>
    </source>
</evidence>
<sequence length="347" mass="39424">MLTMEHCREDPPDQNQLEPKSEPVDEETPPMSMAPAPMTPTQNQQIVMPRQLSFEQNCSLEERSRISSLFNEICIEAEAFHPHSQPPKTEENGAKKLKKRKSELALEMSSDEIDTILGADTTNGSFNPNNPFGPSPSNVTNGFGEIHSPPEQKASPPLTKYSQNNQGQRNSPQSAAYQMSPFQMNSPLHSPNPLLMHHHHLPHHTRLLQHQQSAPNLRQGVFDDLPMPSQLMPLPATKPFDQTLVEEFEMCVRVIMMAANRAQCRNVYRQLTAEVSELYSRVVKNQVPKKAVKKIVATRSHCTPNEQYELERQFKCLSDGLESRRSTQLYESIVNFLYKMRIAIPDM</sequence>
<evidence type="ECO:0000313" key="2">
    <source>
        <dbReference type="EMBL" id="CAI5438149.1"/>
    </source>
</evidence>
<keyword evidence="3" id="KW-1185">Reference proteome</keyword>
<feature type="compositionally biased region" description="Basic and acidic residues" evidence="1">
    <location>
        <begin position="1"/>
        <end position="11"/>
    </location>
</feature>
<dbReference type="Proteomes" id="UP001152747">
    <property type="component" value="Unassembled WGS sequence"/>
</dbReference>